<sequence>MVYLYVGIGGAIGSILRYLVSSLSLPTFNHFPMGTLFVNLLGAFVLGWFVARIAPLQSISKEVKAGISTGIIGSFTTFSTLSVEVIQLFQDSLYLWLFLYLSISVVGGLILTAIGFSIGQGKTVGMEDI</sequence>
<dbReference type="Pfam" id="PF02537">
    <property type="entry name" value="CRCB"/>
    <property type="match status" value="1"/>
</dbReference>
<evidence type="ECO:0000256" key="6">
    <source>
        <dbReference type="ARBA" id="ARBA00023303"/>
    </source>
</evidence>
<dbReference type="PANTHER" id="PTHR28259:SF1">
    <property type="entry name" value="FLUORIDE EXPORT PROTEIN 1-RELATED"/>
    <property type="match status" value="1"/>
</dbReference>
<evidence type="ECO:0000313" key="12">
    <source>
        <dbReference type="Proteomes" id="UP000789845"/>
    </source>
</evidence>
<comment type="similarity">
    <text evidence="7 10">Belongs to the fluoride channel Fluc/FEX (TC 1.A.43) family.</text>
</comment>
<keyword evidence="3 10" id="KW-0812">Transmembrane</keyword>
<evidence type="ECO:0000256" key="2">
    <source>
        <dbReference type="ARBA" id="ARBA00022475"/>
    </source>
</evidence>
<evidence type="ECO:0000256" key="5">
    <source>
        <dbReference type="ARBA" id="ARBA00023136"/>
    </source>
</evidence>
<dbReference type="InterPro" id="IPR003691">
    <property type="entry name" value="FluC"/>
</dbReference>
<proteinExistence type="inferred from homology"/>
<keyword evidence="5 10" id="KW-0472">Membrane</keyword>
<keyword evidence="10" id="KW-0406">Ion transport</keyword>
<dbReference type="AlphaFoldDB" id="A0A9C7GCR8"/>
<comment type="catalytic activity">
    <reaction evidence="8">
        <text>fluoride(in) = fluoride(out)</text>
        <dbReference type="Rhea" id="RHEA:76159"/>
        <dbReference type="ChEBI" id="CHEBI:17051"/>
    </reaction>
    <physiologicalReaction direction="left-to-right" evidence="8">
        <dbReference type="Rhea" id="RHEA:76160"/>
    </physiologicalReaction>
</comment>
<feature type="transmembrane region" description="Helical" evidence="10">
    <location>
        <begin position="93"/>
        <end position="116"/>
    </location>
</feature>
<name>A0A9C7GCR8_9BACI</name>
<comment type="activity regulation">
    <text evidence="10">Na(+) is not transported, but it plays an essential structural role and its presence is essential for fluoride channel function.</text>
</comment>
<feature type="binding site" evidence="10">
    <location>
        <position position="73"/>
    </location>
    <ligand>
        <name>Na(+)</name>
        <dbReference type="ChEBI" id="CHEBI:29101"/>
        <note>structural</note>
    </ligand>
</feature>
<dbReference type="EMBL" id="CAKJTG010000030">
    <property type="protein sequence ID" value="CAG9610206.1"/>
    <property type="molecule type" value="Genomic_DNA"/>
</dbReference>
<evidence type="ECO:0000256" key="1">
    <source>
        <dbReference type="ARBA" id="ARBA00004651"/>
    </source>
</evidence>
<dbReference type="NCBIfam" id="TIGR00494">
    <property type="entry name" value="crcB"/>
    <property type="match status" value="1"/>
</dbReference>
<keyword evidence="6 10" id="KW-0407">Ion channel</keyword>
<accession>A0A9C7GCR8</accession>
<keyword evidence="4 10" id="KW-1133">Transmembrane helix</keyword>
<evidence type="ECO:0000256" key="3">
    <source>
        <dbReference type="ARBA" id="ARBA00022692"/>
    </source>
</evidence>
<gene>
    <name evidence="11" type="primary">crcB_1</name>
    <name evidence="10" type="synonym">crcB</name>
    <name evidence="10" type="synonym">fluC</name>
    <name evidence="11" type="ORF">NEOCIP111885_03952</name>
</gene>
<protein>
    <recommendedName>
        <fullName evidence="10">Fluoride-specific ion channel FluC</fullName>
    </recommendedName>
</protein>
<evidence type="ECO:0000256" key="9">
    <source>
        <dbReference type="ARBA" id="ARBA00049940"/>
    </source>
</evidence>
<dbReference type="GO" id="GO:0005886">
    <property type="term" value="C:plasma membrane"/>
    <property type="evidence" value="ECO:0007669"/>
    <property type="project" value="UniProtKB-SubCell"/>
</dbReference>
<dbReference type="GO" id="GO:0062054">
    <property type="term" value="F:fluoride channel activity"/>
    <property type="evidence" value="ECO:0007669"/>
    <property type="project" value="UniProtKB-UniRule"/>
</dbReference>
<keyword evidence="10" id="KW-0915">Sodium</keyword>
<keyword evidence="12" id="KW-1185">Reference proteome</keyword>
<keyword evidence="10" id="KW-0813">Transport</keyword>
<dbReference type="GO" id="GO:0140114">
    <property type="term" value="P:cellular detoxification of fluoride"/>
    <property type="evidence" value="ECO:0007669"/>
    <property type="project" value="UniProtKB-UniRule"/>
</dbReference>
<comment type="subcellular location">
    <subcellularLocation>
        <location evidence="1 10">Cell membrane</location>
        <topology evidence="1 10">Multi-pass membrane protein</topology>
    </subcellularLocation>
</comment>
<evidence type="ECO:0000256" key="7">
    <source>
        <dbReference type="ARBA" id="ARBA00035120"/>
    </source>
</evidence>
<evidence type="ECO:0000256" key="10">
    <source>
        <dbReference type="HAMAP-Rule" id="MF_00454"/>
    </source>
</evidence>
<dbReference type="RefSeq" id="WP_230498444.1">
    <property type="nucleotide sequence ID" value="NZ_CAKJTG010000030.1"/>
</dbReference>
<dbReference type="Proteomes" id="UP000789845">
    <property type="component" value="Unassembled WGS sequence"/>
</dbReference>
<feature type="transmembrane region" description="Helical" evidence="10">
    <location>
        <begin position="63"/>
        <end position="81"/>
    </location>
</feature>
<evidence type="ECO:0000256" key="4">
    <source>
        <dbReference type="ARBA" id="ARBA00022989"/>
    </source>
</evidence>
<comment type="function">
    <text evidence="9 10">Fluoride-specific ion channel. Important for reducing fluoride concentration in the cell, thus reducing its toxicity.</text>
</comment>
<evidence type="ECO:0000313" key="11">
    <source>
        <dbReference type="EMBL" id="CAG9610206.1"/>
    </source>
</evidence>
<evidence type="ECO:0000256" key="8">
    <source>
        <dbReference type="ARBA" id="ARBA00035585"/>
    </source>
</evidence>
<dbReference type="GO" id="GO:0046872">
    <property type="term" value="F:metal ion binding"/>
    <property type="evidence" value="ECO:0007669"/>
    <property type="project" value="UniProtKB-KW"/>
</dbReference>
<comment type="caution">
    <text evidence="11">The sequence shown here is derived from an EMBL/GenBank/DDBJ whole genome shotgun (WGS) entry which is preliminary data.</text>
</comment>
<dbReference type="PANTHER" id="PTHR28259">
    <property type="entry name" value="FLUORIDE EXPORT PROTEIN 1-RELATED"/>
    <property type="match status" value="1"/>
</dbReference>
<feature type="binding site" evidence="10">
    <location>
        <position position="76"/>
    </location>
    <ligand>
        <name>Na(+)</name>
        <dbReference type="ChEBI" id="CHEBI:29101"/>
        <note>structural</note>
    </ligand>
</feature>
<keyword evidence="10" id="KW-0479">Metal-binding</keyword>
<feature type="transmembrane region" description="Helical" evidence="10">
    <location>
        <begin position="31"/>
        <end position="51"/>
    </location>
</feature>
<reference evidence="11" key="1">
    <citation type="submission" date="2021-10" db="EMBL/GenBank/DDBJ databases">
        <authorList>
            <person name="Criscuolo A."/>
        </authorList>
    </citation>
    <scope>NUCLEOTIDE SEQUENCE</scope>
    <source>
        <strain evidence="11">CIP111885</strain>
    </source>
</reference>
<dbReference type="HAMAP" id="MF_00454">
    <property type="entry name" value="FluC"/>
    <property type="match status" value="1"/>
</dbReference>
<keyword evidence="2 10" id="KW-1003">Cell membrane</keyword>
<organism evidence="11 12">
    <name type="scientific">Pseudoneobacillus rhizosphaerae</name>
    <dbReference type="NCBI Taxonomy" id="2880968"/>
    <lineage>
        <taxon>Bacteria</taxon>
        <taxon>Bacillati</taxon>
        <taxon>Bacillota</taxon>
        <taxon>Bacilli</taxon>
        <taxon>Bacillales</taxon>
        <taxon>Bacillaceae</taxon>
        <taxon>Pseudoneobacillus</taxon>
    </lineage>
</organism>